<dbReference type="OrthoDB" id="9800260at2"/>
<dbReference type="Gene3D" id="3.30.70.20">
    <property type="match status" value="1"/>
</dbReference>
<evidence type="ECO:0000256" key="2">
    <source>
        <dbReference type="ARBA" id="ARBA00022723"/>
    </source>
</evidence>
<keyword evidence="3" id="KW-0249">Electron transport</keyword>
<dbReference type="PANTHER" id="PTHR43082:SF3">
    <property type="entry name" value="FERREDOXIN-LIKE PROTEIN YDIT"/>
    <property type="match status" value="1"/>
</dbReference>
<keyword evidence="2" id="KW-0479">Metal-binding</keyword>
<dbReference type="InterPro" id="IPR012206">
    <property type="entry name" value="Fd_FixX"/>
</dbReference>
<sequence>MGKMSLDNKLGLDRFNIDQHNPHITINDGYDNKEKINLLVMACPAGLYQYENGKLSFNHEGCLECGTCRVLSKGRVVKSWSYPVGGKGIEFTQG</sequence>
<keyword evidence="5" id="KW-0411">Iron-sulfur</keyword>
<evidence type="ECO:0000256" key="1">
    <source>
        <dbReference type="ARBA" id="ARBA00022448"/>
    </source>
</evidence>
<accession>A0A1M5XVQ4</accession>
<evidence type="ECO:0000313" key="6">
    <source>
        <dbReference type="EMBL" id="SHI03870.1"/>
    </source>
</evidence>
<dbReference type="PANTHER" id="PTHR43082">
    <property type="entry name" value="FERREDOXIN-LIKE"/>
    <property type="match status" value="1"/>
</dbReference>
<dbReference type="PIRSF" id="PIRSF036548">
    <property type="entry name" value="Fdx_FixX"/>
    <property type="match status" value="1"/>
</dbReference>
<evidence type="ECO:0000256" key="3">
    <source>
        <dbReference type="ARBA" id="ARBA00022982"/>
    </source>
</evidence>
<dbReference type="EMBL" id="FQXV01000006">
    <property type="protein sequence ID" value="SHI03870.1"/>
    <property type="molecule type" value="Genomic_DNA"/>
</dbReference>
<name>A0A1M5XVQ4_9FIRM</name>
<dbReference type="GO" id="GO:0005506">
    <property type="term" value="F:iron ion binding"/>
    <property type="evidence" value="ECO:0007669"/>
    <property type="project" value="InterPro"/>
</dbReference>
<dbReference type="Proteomes" id="UP000183995">
    <property type="component" value="Unassembled WGS sequence"/>
</dbReference>
<dbReference type="RefSeq" id="WP_073078534.1">
    <property type="nucleotide sequence ID" value="NZ_FQXV01000006.1"/>
</dbReference>
<keyword evidence="1" id="KW-0813">Transport</keyword>
<dbReference type="GO" id="GO:0051536">
    <property type="term" value="F:iron-sulfur cluster binding"/>
    <property type="evidence" value="ECO:0007669"/>
    <property type="project" value="UniProtKB-KW"/>
</dbReference>
<gene>
    <name evidence="6" type="ORF">SAMN02745823_02080</name>
</gene>
<dbReference type="STRING" id="1123282.SAMN02745823_02080"/>
<reference evidence="6 7" key="1">
    <citation type="submission" date="2016-11" db="EMBL/GenBank/DDBJ databases">
        <authorList>
            <person name="Jaros S."/>
            <person name="Januszkiewicz K."/>
            <person name="Wedrychowicz H."/>
        </authorList>
    </citation>
    <scope>NUCLEOTIDE SEQUENCE [LARGE SCALE GENOMIC DNA]</scope>
    <source>
        <strain evidence="6 7">DSM 10068</strain>
    </source>
</reference>
<evidence type="ECO:0000256" key="5">
    <source>
        <dbReference type="ARBA" id="ARBA00023014"/>
    </source>
</evidence>
<evidence type="ECO:0000313" key="7">
    <source>
        <dbReference type="Proteomes" id="UP000183995"/>
    </source>
</evidence>
<evidence type="ECO:0000256" key="4">
    <source>
        <dbReference type="ARBA" id="ARBA00023004"/>
    </source>
</evidence>
<dbReference type="SUPFAM" id="SSF54862">
    <property type="entry name" value="4Fe-4S ferredoxins"/>
    <property type="match status" value="1"/>
</dbReference>
<keyword evidence="4" id="KW-0408">Iron</keyword>
<proteinExistence type="predicted"/>
<organism evidence="6 7">
    <name type="scientific">Sporobacter termitidis DSM 10068</name>
    <dbReference type="NCBI Taxonomy" id="1123282"/>
    <lineage>
        <taxon>Bacteria</taxon>
        <taxon>Bacillati</taxon>
        <taxon>Bacillota</taxon>
        <taxon>Clostridia</taxon>
        <taxon>Eubacteriales</taxon>
        <taxon>Oscillospiraceae</taxon>
        <taxon>Sporobacter</taxon>
    </lineage>
</organism>
<dbReference type="AlphaFoldDB" id="A0A1M5XVQ4"/>
<keyword evidence="7" id="KW-1185">Reference proteome</keyword>
<protein>
    <submittedName>
        <fullName evidence="6">Ferredoxin like protein</fullName>
    </submittedName>
</protein>